<sequence>MGNQVEPDCTPTHSNLYCRNLPDLPDDCPASTSISSYFAPYGAVVSCRVVELPAGGSYAFVKMSTVEEAHRAMQEINAGSSGMEVKFADADAGPPLTGTGSTPSNNLYLRNLPGSCSEEELRSQLVNLLSPFGSILECRVLHAGDTLRGAGALVRLSSVEEASRAIEALNNQALGGEGGPPLLVRYADTPEEKARKLVKRERAFYTSGRQLFTDRPQSSGGVSVSALPTSLIAGFTSFNASGLPETSPLQRRPHQLHPHALQQQQQLRVASPYPQQQPQHAQQRQQGQHHQQPPHASPAASPETPHNGSRRRRERAAAPGSTNGHSVSPSGGPASHEGNGMSRHGSGYLNGYSNGRGSAGNGEAPYSNGNQQMHSNGGSQHYQEPQGQAYGYQVASPGPQYMTPYTSVYIKNLPESANKLFLYERFAPYGAVLSVKVLLDDTSSKCRGVGFVNFADGNAALHAIQAVNGSKAGEKMLHVSLQTQRGRIGPAGPVTPSRC</sequence>
<dbReference type="InterPro" id="IPR035979">
    <property type="entry name" value="RBD_domain_sf"/>
</dbReference>
<evidence type="ECO:0000313" key="7">
    <source>
        <dbReference type="Proteomes" id="UP001489004"/>
    </source>
</evidence>
<evidence type="ECO:0000313" key="6">
    <source>
        <dbReference type="EMBL" id="KAK9824558.1"/>
    </source>
</evidence>
<feature type="domain" description="RRM" evidence="5">
    <location>
        <begin position="105"/>
        <end position="189"/>
    </location>
</feature>
<evidence type="ECO:0000256" key="4">
    <source>
        <dbReference type="SAM" id="MobiDB-lite"/>
    </source>
</evidence>
<dbReference type="SUPFAM" id="SSF54928">
    <property type="entry name" value="RNA-binding domain, RBD"/>
    <property type="match status" value="2"/>
</dbReference>
<keyword evidence="1" id="KW-0677">Repeat</keyword>
<dbReference type="Gene3D" id="3.30.70.330">
    <property type="match status" value="3"/>
</dbReference>
<dbReference type="GO" id="GO:0003723">
    <property type="term" value="F:RNA binding"/>
    <property type="evidence" value="ECO:0007669"/>
    <property type="project" value="UniProtKB-UniRule"/>
</dbReference>
<dbReference type="Pfam" id="PF00076">
    <property type="entry name" value="RRM_1"/>
    <property type="match status" value="3"/>
</dbReference>
<feature type="domain" description="RRM" evidence="5">
    <location>
        <begin position="406"/>
        <end position="484"/>
    </location>
</feature>
<organism evidence="6 7">
    <name type="scientific">[Myrmecia] bisecta</name>
    <dbReference type="NCBI Taxonomy" id="41462"/>
    <lineage>
        <taxon>Eukaryota</taxon>
        <taxon>Viridiplantae</taxon>
        <taxon>Chlorophyta</taxon>
        <taxon>core chlorophytes</taxon>
        <taxon>Trebouxiophyceae</taxon>
        <taxon>Trebouxiales</taxon>
        <taxon>Trebouxiaceae</taxon>
        <taxon>Myrmecia</taxon>
    </lineage>
</organism>
<evidence type="ECO:0000256" key="1">
    <source>
        <dbReference type="ARBA" id="ARBA00022737"/>
    </source>
</evidence>
<dbReference type="SMART" id="SM00360">
    <property type="entry name" value="RRM"/>
    <property type="match status" value="3"/>
</dbReference>
<name>A0AAW1QSZ4_9CHLO</name>
<dbReference type="Proteomes" id="UP001489004">
    <property type="component" value="Unassembled WGS sequence"/>
</dbReference>
<dbReference type="CDD" id="cd00590">
    <property type="entry name" value="RRM_SF"/>
    <property type="match status" value="1"/>
</dbReference>
<feature type="region of interest" description="Disordered" evidence="4">
    <location>
        <begin position="243"/>
        <end position="384"/>
    </location>
</feature>
<dbReference type="PROSITE" id="PS50102">
    <property type="entry name" value="RRM"/>
    <property type="match status" value="3"/>
</dbReference>
<dbReference type="PANTHER" id="PTHR24012">
    <property type="entry name" value="RNA BINDING PROTEIN"/>
    <property type="match status" value="1"/>
</dbReference>
<feature type="compositionally biased region" description="Low complexity" evidence="4">
    <location>
        <begin position="258"/>
        <end position="306"/>
    </location>
</feature>
<keyword evidence="7" id="KW-1185">Reference proteome</keyword>
<dbReference type="InterPro" id="IPR000504">
    <property type="entry name" value="RRM_dom"/>
</dbReference>
<gene>
    <name evidence="6" type="ORF">WJX72_011295</name>
</gene>
<proteinExistence type="predicted"/>
<feature type="domain" description="RRM" evidence="5">
    <location>
        <begin position="14"/>
        <end position="90"/>
    </location>
</feature>
<protein>
    <recommendedName>
        <fullName evidence="5">RRM domain-containing protein</fullName>
    </recommendedName>
</protein>
<evidence type="ECO:0000259" key="5">
    <source>
        <dbReference type="PROSITE" id="PS50102"/>
    </source>
</evidence>
<evidence type="ECO:0000256" key="3">
    <source>
        <dbReference type="PROSITE-ProRule" id="PRU00176"/>
    </source>
</evidence>
<feature type="compositionally biased region" description="Polar residues" evidence="4">
    <location>
        <begin position="367"/>
        <end position="384"/>
    </location>
</feature>
<reference evidence="6 7" key="1">
    <citation type="journal article" date="2024" name="Nat. Commun.">
        <title>Phylogenomics reveals the evolutionary origins of lichenization in chlorophyte algae.</title>
        <authorList>
            <person name="Puginier C."/>
            <person name="Libourel C."/>
            <person name="Otte J."/>
            <person name="Skaloud P."/>
            <person name="Haon M."/>
            <person name="Grisel S."/>
            <person name="Petersen M."/>
            <person name="Berrin J.G."/>
            <person name="Delaux P.M."/>
            <person name="Dal Grande F."/>
            <person name="Keller J."/>
        </authorList>
    </citation>
    <scope>NUCLEOTIDE SEQUENCE [LARGE SCALE GENOMIC DNA]</scope>
    <source>
        <strain evidence="6 7">SAG 2043</strain>
    </source>
</reference>
<feature type="compositionally biased region" description="Polar residues" evidence="4">
    <location>
        <begin position="320"/>
        <end position="329"/>
    </location>
</feature>
<dbReference type="EMBL" id="JALJOR010000002">
    <property type="protein sequence ID" value="KAK9824558.1"/>
    <property type="molecule type" value="Genomic_DNA"/>
</dbReference>
<dbReference type="AlphaFoldDB" id="A0AAW1QSZ4"/>
<keyword evidence="2 3" id="KW-0694">RNA-binding</keyword>
<comment type="caution">
    <text evidence="6">The sequence shown here is derived from an EMBL/GenBank/DDBJ whole genome shotgun (WGS) entry which is preliminary data.</text>
</comment>
<dbReference type="InterPro" id="IPR012677">
    <property type="entry name" value="Nucleotide-bd_a/b_plait_sf"/>
</dbReference>
<accession>A0AAW1QSZ4</accession>
<evidence type="ECO:0000256" key="2">
    <source>
        <dbReference type="ARBA" id="ARBA00022884"/>
    </source>
</evidence>